<evidence type="ECO:0000313" key="3">
    <source>
        <dbReference type="Proteomes" id="UP000247465"/>
    </source>
</evidence>
<feature type="region of interest" description="Disordered" evidence="1">
    <location>
        <begin position="187"/>
        <end position="257"/>
    </location>
</feature>
<dbReference type="KEGG" id="mtar:DF168_00595"/>
<dbReference type="EMBL" id="CP029803">
    <property type="protein sequence ID" value="AWT59407.1"/>
    <property type="molecule type" value="Genomic_DNA"/>
</dbReference>
<evidence type="ECO:0000256" key="1">
    <source>
        <dbReference type="SAM" id="MobiDB-lite"/>
    </source>
</evidence>
<accession>A0A2Z4AHC5</accession>
<gene>
    <name evidence="2" type="ORF">DF168_00595</name>
</gene>
<organism evidence="2 3">
    <name type="scientific">Candidatus Moanibacter tarae</name>
    <dbReference type="NCBI Taxonomy" id="2200854"/>
    <lineage>
        <taxon>Bacteria</taxon>
        <taxon>Pseudomonadati</taxon>
        <taxon>Verrucomicrobiota</taxon>
        <taxon>Opitutia</taxon>
        <taxon>Puniceicoccales</taxon>
        <taxon>Puniceicoccales incertae sedis</taxon>
        <taxon>Candidatus Moanibacter</taxon>
    </lineage>
</organism>
<protein>
    <submittedName>
        <fullName evidence="2">Uncharacterized protein</fullName>
    </submittedName>
</protein>
<dbReference type="AlphaFoldDB" id="A0A2Z4AHC5"/>
<proteinExistence type="predicted"/>
<reference evidence="2 3" key="1">
    <citation type="submission" date="2018-06" db="EMBL/GenBank/DDBJ databases">
        <title>Draft Genome Sequence of a Novel Marine Bacterium Related to the Verrucomicrobia.</title>
        <authorList>
            <person name="Vosseberg J."/>
            <person name="Martijn J."/>
            <person name="Ettema T.J.G."/>
        </authorList>
    </citation>
    <scope>NUCLEOTIDE SEQUENCE [LARGE SCALE GENOMIC DNA]</scope>
    <source>
        <strain evidence="2">TARA_B100001123</strain>
    </source>
</reference>
<evidence type="ECO:0000313" key="2">
    <source>
        <dbReference type="EMBL" id="AWT59407.1"/>
    </source>
</evidence>
<dbReference type="Proteomes" id="UP000247465">
    <property type="component" value="Chromosome"/>
</dbReference>
<name>A0A2Z4AHC5_9BACT</name>
<sequence length="257" mass="29881">MPNPSPQLEWAIVRLGSDVNWWVEEISDDVHWDVDGLGIIDPRQISHVIDLCESLGEYGFDPEIIDLVFFKFKIEKALKENRVRLVQTRDSLIHSDEQLFALPDIMDEEKGPYADFLDQITRFRVKLLNDLIDFEHNLTIDELEEEIRERQNNDFIEGRAVHFFNEVTAILEYVPGGFELDLVDEDEAETEEYDDFPDLPEEEEGKIEEDETMKWDEDETRESEDLEDGNVKDGKSNNSEGAPPKKNAAPRGRPRKK</sequence>
<feature type="compositionally biased region" description="Acidic residues" evidence="1">
    <location>
        <begin position="187"/>
        <end position="228"/>
    </location>
</feature>